<dbReference type="AlphaFoldDB" id="E0Y267"/>
<sequence>MGQVLEAAKVLAREITKFPQICIRVDRKHSYEHWDLGLSEALAGAACFAAGKSRSGDFKEM</sequence>
<dbReference type="EMBL" id="GU474947">
    <property type="protein sequence ID" value="ADI20758.1"/>
    <property type="molecule type" value="Genomic_DNA"/>
</dbReference>
<protein>
    <submittedName>
        <fullName evidence="1">Uncharacterized protein</fullName>
    </submittedName>
</protein>
<name>E0Y267_9PROT</name>
<evidence type="ECO:0000313" key="1">
    <source>
        <dbReference type="EMBL" id="ADI20758.1"/>
    </source>
</evidence>
<reference evidence="1" key="1">
    <citation type="journal article" date="2011" name="Environ. Microbiol.">
        <title>Time-series analyses of Monterey Bay coastal microbial picoplankton using a 'genome proxy' microarray.</title>
        <authorList>
            <person name="Rich V.I."/>
            <person name="Pham V.D."/>
            <person name="Eppley J."/>
            <person name="Shi Y."/>
            <person name="DeLong E.F."/>
        </authorList>
    </citation>
    <scope>NUCLEOTIDE SEQUENCE</scope>
</reference>
<proteinExistence type="predicted"/>
<accession>E0Y267</accession>
<organism evidence="1">
    <name type="scientific">uncultured alpha proteobacterium EF100_102A06</name>
    <dbReference type="NCBI Taxonomy" id="710799"/>
    <lineage>
        <taxon>Bacteria</taxon>
        <taxon>Pseudomonadati</taxon>
        <taxon>Pseudomonadota</taxon>
        <taxon>Alphaproteobacteria</taxon>
        <taxon>environmental samples</taxon>
    </lineage>
</organism>